<organism evidence="1 2">
    <name type="scientific">Amphibalanus amphitrite</name>
    <name type="common">Striped barnacle</name>
    <name type="synonym">Balanus amphitrite</name>
    <dbReference type="NCBI Taxonomy" id="1232801"/>
    <lineage>
        <taxon>Eukaryota</taxon>
        <taxon>Metazoa</taxon>
        <taxon>Ecdysozoa</taxon>
        <taxon>Arthropoda</taxon>
        <taxon>Crustacea</taxon>
        <taxon>Multicrustacea</taxon>
        <taxon>Cirripedia</taxon>
        <taxon>Thoracica</taxon>
        <taxon>Thoracicalcarea</taxon>
        <taxon>Balanomorpha</taxon>
        <taxon>Balanoidea</taxon>
        <taxon>Balanidae</taxon>
        <taxon>Amphibalaninae</taxon>
        <taxon>Amphibalanus</taxon>
    </lineage>
</organism>
<comment type="caution">
    <text evidence="1">The sequence shown here is derived from an EMBL/GenBank/DDBJ whole genome shotgun (WGS) entry which is preliminary data.</text>
</comment>
<keyword evidence="2" id="KW-1185">Reference proteome</keyword>
<name>A0A6A4WJA1_AMPAM</name>
<evidence type="ECO:0000313" key="1">
    <source>
        <dbReference type="EMBL" id="KAF0307496.1"/>
    </source>
</evidence>
<evidence type="ECO:0000313" key="2">
    <source>
        <dbReference type="Proteomes" id="UP000440578"/>
    </source>
</evidence>
<dbReference type="EMBL" id="VIIS01000566">
    <property type="protein sequence ID" value="KAF0307496.1"/>
    <property type="molecule type" value="Genomic_DNA"/>
</dbReference>
<dbReference type="AlphaFoldDB" id="A0A6A4WJA1"/>
<accession>A0A6A4WJA1</accession>
<protein>
    <submittedName>
        <fullName evidence="1">Uncharacterized protein</fullName>
    </submittedName>
</protein>
<proteinExistence type="predicted"/>
<gene>
    <name evidence="1" type="ORF">FJT64_021195</name>
</gene>
<sequence length="86" mass="9591">MPTKVGSSRAVGWIQFRRGQQLGTVPGKAAARSKGGRVTARTVHKAEPLAQELEQEKHTLRRKMTTMESEYETQILQLQSDLGTLK</sequence>
<dbReference type="Proteomes" id="UP000440578">
    <property type="component" value="Unassembled WGS sequence"/>
</dbReference>
<reference evidence="1 2" key="1">
    <citation type="submission" date="2019-07" db="EMBL/GenBank/DDBJ databases">
        <title>Draft genome assembly of a fouling barnacle, Amphibalanus amphitrite (Darwin, 1854): The first reference genome for Thecostraca.</title>
        <authorList>
            <person name="Kim W."/>
        </authorList>
    </citation>
    <scope>NUCLEOTIDE SEQUENCE [LARGE SCALE GENOMIC DNA]</scope>
    <source>
        <strain evidence="1">SNU_AA5</strain>
        <tissue evidence="1">Soma without cirri and trophi</tissue>
    </source>
</reference>